<feature type="domain" description="HNH nuclease" evidence="1">
    <location>
        <begin position="88"/>
        <end position="130"/>
    </location>
</feature>
<sequence>MENQGHKAMTPPSKYKDDLHRLIELGGAVAWCANGEIMGRMFAKEQTQPSKKSPWQFSVDKNTGCWQWLRAITPKGYANCHMKNETRAHRAYYRLLKGTIPEGLVVDHLCRNRGCVNPAHLRVITNKENLQGRRQYVRP</sequence>
<organism evidence="2">
    <name type="scientific">marine sediment metagenome</name>
    <dbReference type="NCBI Taxonomy" id="412755"/>
    <lineage>
        <taxon>unclassified sequences</taxon>
        <taxon>metagenomes</taxon>
        <taxon>ecological metagenomes</taxon>
    </lineage>
</organism>
<proteinExistence type="predicted"/>
<dbReference type="Pfam" id="PF13392">
    <property type="entry name" value="HNH_3"/>
    <property type="match status" value="1"/>
</dbReference>
<reference evidence="2" key="1">
    <citation type="journal article" date="2015" name="Nature">
        <title>Complex archaea that bridge the gap between prokaryotes and eukaryotes.</title>
        <authorList>
            <person name="Spang A."/>
            <person name="Saw J.H."/>
            <person name="Jorgensen S.L."/>
            <person name="Zaremba-Niedzwiedzka K."/>
            <person name="Martijn J."/>
            <person name="Lind A.E."/>
            <person name="van Eijk R."/>
            <person name="Schleper C."/>
            <person name="Guy L."/>
            <person name="Ettema T.J."/>
        </authorList>
    </citation>
    <scope>NUCLEOTIDE SEQUENCE</scope>
</reference>
<dbReference type="GO" id="GO:0004519">
    <property type="term" value="F:endonuclease activity"/>
    <property type="evidence" value="ECO:0007669"/>
    <property type="project" value="InterPro"/>
</dbReference>
<evidence type="ECO:0000259" key="1">
    <source>
        <dbReference type="Pfam" id="PF13392"/>
    </source>
</evidence>
<dbReference type="InterPro" id="IPR044925">
    <property type="entry name" value="His-Me_finger_sf"/>
</dbReference>
<dbReference type="SUPFAM" id="SSF54060">
    <property type="entry name" value="His-Me finger endonucleases"/>
    <property type="match status" value="1"/>
</dbReference>
<dbReference type="EMBL" id="LAZR01006357">
    <property type="protein sequence ID" value="KKM92710.1"/>
    <property type="molecule type" value="Genomic_DNA"/>
</dbReference>
<name>A0A0F9NV12_9ZZZZ</name>
<dbReference type="InterPro" id="IPR003615">
    <property type="entry name" value="HNH_nuc"/>
</dbReference>
<evidence type="ECO:0000313" key="2">
    <source>
        <dbReference type="EMBL" id="KKM92710.1"/>
    </source>
</evidence>
<dbReference type="InterPro" id="IPR044930">
    <property type="entry name" value="Homing_endonuclease_His-Me"/>
</dbReference>
<dbReference type="AlphaFoldDB" id="A0A0F9NV12"/>
<protein>
    <recommendedName>
        <fullName evidence="1">HNH nuclease domain-containing protein</fullName>
    </recommendedName>
</protein>
<gene>
    <name evidence="2" type="ORF">LCGC14_1215860</name>
</gene>
<dbReference type="Gene3D" id="3.90.75.10">
    <property type="entry name" value="Homing Intron 3 (I-ppo) Encoded Endonuclease, Chain A"/>
    <property type="match status" value="1"/>
</dbReference>
<comment type="caution">
    <text evidence="2">The sequence shown here is derived from an EMBL/GenBank/DDBJ whole genome shotgun (WGS) entry which is preliminary data.</text>
</comment>
<accession>A0A0F9NV12</accession>